<protein>
    <submittedName>
        <fullName evidence="1">Uncharacterized protein</fullName>
    </submittedName>
</protein>
<evidence type="ECO:0000313" key="1">
    <source>
        <dbReference type="EMBL" id="CAL1686157.1"/>
    </source>
</evidence>
<accession>A0AAV2P0D5</accession>
<evidence type="ECO:0000313" key="2">
    <source>
        <dbReference type="Proteomes" id="UP001497644"/>
    </source>
</evidence>
<reference evidence="1" key="1">
    <citation type="submission" date="2024-04" db="EMBL/GenBank/DDBJ databases">
        <authorList>
            <consortium name="Molecular Ecology Group"/>
        </authorList>
    </citation>
    <scope>NUCLEOTIDE SEQUENCE</scope>
</reference>
<keyword evidence="2" id="KW-1185">Reference proteome</keyword>
<dbReference type="AlphaFoldDB" id="A0AAV2P0D5"/>
<proteinExistence type="predicted"/>
<sequence>MLRNVRYNDAPYLGLLTSEHLVVASAGYGFGEQRTSSAREIAKCQSVRCAVMSRREEEEGTTEKVLAPVPRHIHLAGLPRICVHA</sequence>
<name>A0AAV2P0D5_9HYME</name>
<dbReference type="EMBL" id="OZ034829">
    <property type="protein sequence ID" value="CAL1686157.1"/>
    <property type="molecule type" value="Genomic_DNA"/>
</dbReference>
<dbReference type="Proteomes" id="UP001497644">
    <property type="component" value="Chromosome 6"/>
</dbReference>
<organism evidence="1 2">
    <name type="scientific">Lasius platythorax</name>
    <dbReference type="NCBI Taxonomy" id="488582"/>
    <lineage>
        <taxon>Eukaryota</taxon>
        <taxon>Metazoa</taxon>
        <taxon>Ecdysozoa</taxon>
        <taxon>Arthropoda</taxon>
        <taxon>Hexapoda</taxon>
        <taxon>Insecta</taxon>
        <taxon>Pterygota</taxon>
        <taxon>Neoptera</taxon>
        <taxon>Endopterygota</taxon>
        <taxon>Hymenoptera</taxon>
        <taxon>Apocrita</taxon>
        <taxon>Aculeata</taxon>
        <taxon>Formicoidea</taxon>
        <taxon>Formicidae</taxon>
        <taxon>Formicinae</taxon>
        <taxon>Lasius</taxon>
        <taxon>Lasius</taxon>
    </lineage>
</organism>
<gene>
    <name evidence="1" type="ORF">LPLAT_LOCUS11516</name>
</gene>